<evidence type="ECO:0000313" key="1">
    <source>
        <dbReference type="EMBL" id="CAE6712356.1"/>
    </source>
</evidence>
<accession>A0ABM8QS07</accession>
<organism evidence="1 2">
    <name type="scientific">Nitrospira defluvii</name>
    <dbReference type="NCBI Taxonomy" id="330214"/>
    <lineage>
        <taxon>Bacteria</taxon>
        <taxon>Pseudomonadati</taxon>
        <taxon>Nitrospirota</taxon>
        <taxon>Nitrospiria</taxon>
        <taxon>Nitrospirales</taxon>
        <taxon>Nitrospiraceae</taxon>
        <taxon>Nitrospira</taxon>
    </lineage>
</organism>
<sequence length="161" mass="18057">MTHHPLSLLSLALSLVLVQACSHTPRPHEAVWVEPAVGEISLHRGENAVLAGEWEYEEGGMVVPLKLDRFGNGSYDFKDGRFRTDVLSDHRWAGAWAQQENDREGGFEITLSPDFSEGDGRWWYTRIEEDHAPTKAGGRFHVVKVQSMAEHHPGPAEHVPQ</sequence>
<name>A0ABM8QS07_9BACT</name>
<reference evidence="1 2" key="1">
    <citation type="submission" date="2021-02" db="EMBL/GenBank/DDBJ databases">
        <authorList>
            <person name="Han P."/>
        </authorList>
    </citation>
    <scope>NUCLEOTIDE SEQUENCE [LARGE SCALE GENOMIC DNA]</scope>
    <source>
        <strain evidence="1">Candidatus Nitrospira sp. ZN2</strain>
    </source>
</reference>
<protein>
    <recommendedName>
        <fullName evidence="3">Lipoprotein</fullName>
    </recommendedName>
</protein>
<evidence type="ECO:0008006" key="3">
    <source>
        <dbReference type="Google" id="ProtNLM"/>
    </source>
</evidence>
<keyword evidence="2" id="KW-1185">Reference proteome</keyword>
<evidence type="ECO:0000313" key="2">
    <source>
        <dbReference type="Proteomes" id="UP000675880"/>
    </source>
</evidence>
<dbReference type="RefSeq" id="WP_213041049.1">
    <property type="nucleotide sequence ID" value="NZ_CAJNBJ010000001.1"/>
</dbReference>
<gene>
    <name evidence="1" type="ORF">NSPZN2_11280</name>
</gene>
<dbReference type="EMBL" id="CAJNBJ010000001">
    <property type="protein sequence ID" value="CAE6712356.1"/>
    <property type="molecule type" value="Genomic_DNA"/>
</dbReference>
<proteinExistence type="predicted"/>
<comment type="caution">
    <text evidence="1">The sequence shown here is derived from an EMBL/GenBank/DDBJ whole genome shotgun (WGS) entry which is preliminary data.</text>
</comment>
<dbReference type="Proteomes" id="UP000675880">
    <property type="component" value="Unassembled WGS sequence"/>
</dbReference>